<feature type="compositionally biased region" description="Basic and acidic residues" evidence="1">
    <location>
        <begin position="102"/>
        <end position="117"/>
    </location>
</feature>
<evidence type="ECO:0000313" key="3">
    <source>
        <dbReference type="Proteomes" id="UP001516400"/>
    </source>
</evidence>
<dbReference type="Pfam" id="PF00721">
    <property type="entry name" value="TMV_coat"/>
    <property type="match status" value="1"/>
</dbReference>
<dbReference type="InterPro" id="IPR001337">
    <property type="entry name" value="TMV-like_coat"/>
</dbReference>
<protein>
    <submittedName>
        <fullName evidence="2">Uncharacterized protein</fullName>
    </submittedName>
</protein>
<evidence type="ECO:0000256" key="1">
    <source>
        <dbReference type="SAM" id="MobiDB-lite"/>
    </source>
</evidence>
<name>A0ABD2PD23_9CUCU</name>
<comment type="caution">
    <text evidence="2">The sequence shown here is derived from an EMBL/GenBank/DDBJ whole genome shotgun (WGS) entry which is preliminary data.</text>
</comment>
<keyword evidence="3" id="KW-1185">Reference proteome</keyword>
<reference evidence="2 3" key="1">
    <citation type="journal article" date="2021" name="BMC Biol.">
        <title>Horizontally acquired antibacterial genes associated with adaptive radiation of ladybird beetles.</title>
        <authorList>
            <person name="Li H.S."/>
            <person name="Tang X.F."/>
            <person name="Huang Y.H."/>
            <person name="Xu Z.Y."/>
            <person name="Chen M.L."/>
            <person name="Du X.Y."/>
            <person name="Qiu B.Y."/>
            <person name="Chen P.T."/>
            <person name="Zhang W."/>
            <person name="Slipinski A."/>
            <person name="Escalona H.E."/>
            <person name="Waterhouse R.M."/>
            <person name="Zwick A."/>
            <person name="Pang H."/>
        </authorList>
    </citation>
    <scope>NUCLEOTIDE SEQUENCE [LARGE SCALE GENOMIC DNA]</scope>
    <source>
        <strain evidence="2">SYSU2018</strain>
    </source>
</reference>
<dbReference type="SUPFAM" id="SSF47195">
    <property type="entry name" value="TMV-like viral coat proteins"/>
    <property type="match status" value="1"/>
</dbReference>
<organism evidence="2 3">
    <name type="scientific">Cryptolaemus montrouzieri</name>
    <dbReference type="NCBI Taxonomy" id="559131"/>
    <lineage>
        <taxon>Eukaryota</taxon>
        <taxon>Metazoa</taxon>
        <taxon>Ecdysozoa</taxon>
        <taxon>Arthropoda</taxon>
        <taxon>Hexapoda</taxon>
        <taxon>Insecta</taxon>
        <taxon>Pterygota</taxon>
        <taxon>Neoptera</taxon>
        <taxon>Endopterygota</taxon>
        <taxon>Coleoptera</taxon>
        <taxon>Polyphaga</taxon>
        <taxon>Cucujiformia</taxon>
        <taxon>Coccinelloidea</taxon>
        <taxon>Coccinellidae</taxon>
        <taxon>Scymninae</taxon>
        <taxon>Scymnini</taxon>
        <taxon>Cryptolaemus</taxon>
    </lineage>
</organism>
<dbReference type="InterPro" id="IPR036417">
    <property type="entry name" value="TMV-like_coat_sf"/>
</dbReference>
<dbReference type="Gene3D" id="1.20.120.70">
    <property type="entry name" value="Tobacco mosaic virus-like, coat protein"/>
    <property type="match status" value="1"/>
</dbReference>
<proteinExistence type="predicted"/>
<evidence type="ECO:0000313" key="2">
    <source>
        <dbReference type="EMBL" id="KAL3288871.1"/>
    </source>
</evidence>
<accession>A0ABD2PD23</accession>
<feature type="region of interest" description="Disordered" evidence="1">
    <location>
        <begin position="102"/>
        <end position="121"/>
    </location>
</feature>
<dbReference type="AlphaFoldDB" id="A0ABD2PD23"/>
<dbReference type="Proteomes" id="UP001516400">
    <property type="component" value="Unassembled WGS sequence"/>
</dbReference>
<sequence length="130" mass="15078">MAVSGYHYYFTNKASLLEIMPWYEISALVATLRNMRKVNFARIANRKQQLDALNSLDTECPHSEHQRFPLGKRYICESTGDWTRKFQQLRLVLSAKNLAKDPKAKEIPQRHSQHHDTIGPNGIPLHQGFF</sequence>
<gene>
    <name evidence="2" type="ORF">HHI36_003317</name>
</gene>
<dbReference type="EMBL" id="JABFTP020000185">
    <property type="protein sequence ID" value="KAL3288871.1"/>
    <property type="molecule type" value="Genomic_DNA"/>
</dbReference>